<dbReference type="AlphaFoldDB" id="A0A8H6Z1M7"/>
<dbReference type="OrthoDB" id="3064697at2759"/>
<dbReference type="EMBL" id="JACAZI010000002">
    <property type="protein sequence ID" value="KAF7368809.1"/>
    <property type="molecule type" value="Genomic_DNA"/>
</dbReference>
<comment type="caution">
    <text evidence="2">The sequence shown here is derived from an EMBL/GenBank/DDBJ whole genome shotgun (WGS) entry which is preliminary data.</text>
</comment>
<name>A0A8H6Z1M7_9AGAR</name>
<keyword evidence="3" id="KW-1185">Reference proteome</keyword>
<reference evidence="2" key="1">
    <citation type="submission" date="2020-05" db="EMBL/GenBank/DDBJ databases">
        <title>Mycena genomes resolve the evolution of fungal bioluminescence.</title>
        <authorList>
            <person name="Tsai I.J."/>
        </authorList>
    </citation>
    <scope>NUCLEOTIDE SEQUENCE</scope>
    <source>
        <strain evidence="2">CCC161011</strain>
    </source>
</reference>
<feature type="region of interest" description="Disordered" evidence="1">
    <location>
        <begin position="68"/>
        <end position="218"/>
    </location>
</feature>
<feature type="compositionally biased region" description="Polar residues" evidence="1">
    <location>
        <begin position="158"/>
        <end position="173"/>
    </location>
</feature>
<gene>
    <name evidence="2" type="ORF">MVEN_00206000</name>
</gene>
<evidence type="ECO:0000256" key="1">
    <source>
        <dbReference type="SAM" id="MobiDB-lite"/>
    </source>
</evidence>
<organism evidence="2 3">
    <name type="scientific">Mycena venus</name>
    <dbReference type="NCBI Taxonomy" id="2733690"/>
    <lineage>
        <taxon>Eukaryota</taxon>
        <taxon>Fungi</taxon>
        <taxon>Dikarya</taxon>
        <taxon>Basidiomycota</taxon>
        <taxon>Agaricomycotina</taxon>
        <taxon>Agaricomycetes</taxon>
        <taxon>Agaricomycetidae</taxon>
        <taxon>Agaricales</taxon>
        <taxon>Marasmiineae</taxon>
        <taxon>Mycenaceae</taxon>
        <taxon>Mycena</taxon>
    </lineage>
</organism>
<proteinExistence type="predicted"/>
<accession>A0A8H6Z1M7</accession>
<evidence type="ECO:0000313" key="2">
    <source>
        <dbReference type="EMBL" id="KAF7368809.1"/>
    </source>
</evidence>
<protein>
    <submittedName>
        <fullName evidence="2">Uncharacterized protein</fullName>
    </submittedName>
</protein>
<feature type="compositionally biased region" description="Pro residues" evidence="1">
    <location>
        <begin position="194"/>
        <end position="205"/>
    </location>
</feature>
<feature type="compositionally biased region" description="Basic and acidic residues" evidence="1">
    <location>
        <begin position="633"/>
        <end position="648"/>
    </location>
</feature>
<evidence type="ECO:0000313" key="3">
    <source>
        <dbReference type="Proteomes" id="UP000620124"/>
    </source>
</evidence>
<sequence length="658" mass="72133">MSMQIQKHEALVPDPRLYWEGSVSAQYYYRDPFIGQIGPDNVTFVPPQVAPTPPALLAAYLAQQATLTAAPSQPPTPLHRAPARDDGGTTAHPISRPWGYTTTPLADRITRSPRTFTQSPYHHRSTPLVERLSRSDERGSGGAHNIGGRQPDQGWSLRYSQSRVTSSIAHPSRTNPPPYTAAAGDSASAMSPSPTTPFVPVPPPDVHSAARKDGHPVFPPTGIANAILHDVPNAVAAARADAWAEGDAKRVAAFLKRRRRPNAKAPREPLEADPTKLGVWLGVDIETRAHAVNLLLWSDAGCPEAWAAVLHIQQRWALRPQDARSEGIALVLSSQTQSHTRYFLATTGTVPLSSRAARAVRAMAANSDVEMPGPTPHAEAEPMDTTPIENAPADDDLPVLVAAFLGFSPQGDDTGVLNSRMSLEQAIAYWAAIPTPQWHKGMRNEQGAFPTERFDKPLIDDVRVVHTIHVFGPKTAVSRAQFTTINMTMFSCAGMFARFVNEGGYPFGMRAPEACAFEMTHFQWSHGANWWVSHGIALNSIDEAMLESFGLSWRNHVLDNTCPHATTFLDYPNDPSCTQSLSNSEIIPWENLQYPPLRPGTESTYPRKPAAEAVLTTPFASDMDFDFENNRGTPKEERTDWSDPHDDELGPILSFKFQ</sequence>
<feature type="region of interest" description="Disordered" evidence="1">
    <location>
        <begin position="625"/>
        <end position="650"/>
    </location>
</feature>
<dbReference type="Proteomes" id="UP000620124">
    <property type="component" value="Unassembled WGS sequence"/>
</dbReference>
<feature type="region of interest" description="Disordered" evidence="1">
    <location>
        <begin position="365"/>
        <end position="392"/>
    </location>
</feature>